<organism evidence="2 3">
    <name type="scientific">Nocardia coubleae</name>
    <dbReference type="NCBI Taxonomy" id="356147"/>
    <lineage>
        <taxon>Bacteria</taxon>
        <taxon>Bacillati</taxon>
        <taxon>Actinomycetota</taxon>
        <taxon>Actinomycetes</taxon>
        <taxon>Mycobacteriales</taxon>
        <taxon>Nocardiaceae</taxon>
        <taxon>Nocardia</taxon>
    </lineage>
</organism>
<keyword evidence="2" id="KW-0560">Oxidoreductase</keyword>
<evidence type="ECO:0000313" key="2">
    <source>
        <dbReference type="EMBL" id="NKX86873.1"/>
    </source>
</evidence>
<dbReference type="InterPro" id="IPR003454">
    <property type="entry name" value="MOase_MmoB_DmpM"/>
</dbReference>
<dbReference type="Proteomes" id="UP000572007">
    <property type="component" value="Unassembled WGS sequence"/>
</dbReference>
<dbReference type="AlphaFoldDB" id="A0A846W1V9"/>
<proteinExistence type="inferred from homology"/>
<gene>
    <name evidence="2" type="ORF">HGA10_06040</name>
</gene>
<dbReference type="Pfam" id="PF02406">
    <property type="entry name" value="MmoB_DmpM"/>
    <property type="match status" value="1"/>
</dbReference>
<sequence length="106" mass="11636">MRQPVSTETPIADPVGPVVQSGELAEAVAEAAAIDNPGQRVDVRNRGSYVRVEVDGGQCVLRRTTIEEQLGRPFQMRELEISMPSFVGRIETGTEQVRFFLAHRAG</sequence>
<dbReference type="Gene3D" id="3.90.56.10">
    <property type="entry name" value="Monooxygenase component MmoB/DmpM"/>
    <property type="match status" value="1"/>
</dbReference>
<keyword evidence="3" id="KW-1185">Reference proteome</keyword>
<comment type="similarity">
    <text evidence="1">Belongs to the TmoD/XamoD family.</text>
</comment>
<dbReference type="SUPFAM" id="SSF56029">
    <property type="entry name" value="Monooxygenase (hydroxylase) regulatory protein"/>
    <property type="match status" value="1"/>
</dbReference>
<dbReference type="EMBL" id="JAAXOM010000001">
    <property type="protein sequence ID" value="NKX86873.1"/>
    <property type="molecule type" value="Genomic_DNA"/>
</dbReference>
<name>A0A846W1V9_9NOCA</name>
<keyword evidence="2" id="KW-0503">Monooxygenase</keyword>
<dbReference type="GO" id="GO:0004497">
    <property type="term" value="F:monooxygenase activity"/>
    <property type="evidence" value="ECO:0007669"/>
    <property type="project" value="UniProtKB-KW"/>
</dbReference>
<protein>
    <submittedName>
        <fullName evidence="2">Monooxygenase</fullName>
    </submittedName>
</protein>
<accession>A0A846W1V9</accession>
<reference evidence="2 3" key="1">
    <citation type="submission" date="2020-04" db="EMBL/GenBank/DDBJ databases">
        <title>MicrobeNet Type strains.</title>
        <authorList>
            <person name="Nicholson A.C."/>
        </authorList>
    </citation>
    <scope>NUCLEOTIDE SEQUENCE [LARGE SCALE GENOMIC DNA]</scope>
    <source>
        <strain evidence="2 3">DSM 44960</strain>
    </source>
</reference>
<dbReference type="InterPro" id="IPR036889">
    <property type="entry name" value="mOase_MmoB_DmpM_sf"/>
</dbReference>
<comment type="caution">
    <text evidence="2">The sequence shown here is derived from an EMBL/GenBank/DDBJ whole genome shotgun (WGS) entry which is preliminary data.</text>
</comment>
<evidence type="ECO:0000313" key="3">
    <source>
        <dbReference type="Proteomes" id="UP000572007"/>
    </source>
</evidence>
<evidence type="ECO:0000256" key="1">
    <source>
        <dbReference type="ARBA" id="ARBA00006313"/>
    </source>
</evidence>